<dbReference type="GeneTree" id="ENSGT00940000166029"/>
<keyword evidence="2" id="KW-0813">Transport</keyword>
<evidence type="ECO:0000256" key="3">
    <source>
        <dbReference type="ARBA" id="ARBA00022692"/>
    </source>
</evidence>
<dbReference type="PROSITE" id="PS50283">
    <property type="entry name" value="NA_SOLUT_SYMP_3"/>
    <property type="match status" value="1"/>
</dbReference>
<keyword evidence="8" id="KW-0406">Ion transport</keyword>
<comment type="catalytic activity">
    <reaction evidence="13">
        <text>choline(out) + n Na(+)(out) = choline(in) + n Na(+)(in)</text>
        <dbReference type="Rhea" id="RHEA:76443"/>
        <dbReference type="ChEBI" id="CHEBI:15354"/>
        <dbReference type="ChEBI" id="CHEBI:29101"/>
    </reaction>
</comment>
<feature type="transmembrane region" description="Helical" evidence="20">
    <location>
        <begin position="377"/>
        <end position="399"/>
    </location>
</feature>
<dbReference type="Gene3D" id="1.20.1730.10">
    <property type="entry name" value="Sodium/glucose cotransporter"/>
    <property type="match status" value="1"/>
</dbReference>
<evidence type="ECO:0000256" key="7">
    <source>
        <dbReference type="ARBA" id="ARBA00023053"/>
    </source>
</evidence>
<evidence type="ECO:0000256" key="2">
    <source>
        <dbReference type="ARBA" id="ARBA00022448"/>
    </source>
</evidence>
<feature type="transmembrane region" description="Helical" evidence="20">
    <location>
        <begin position="124"/>
        <end position="147"/>
    </location>
</feature>
<feature type="transmembrane region" description="Helical" evidence="20">
    <location>
        <begin position="244"/>
        <end position="262"/>
    </location>
</feature>
<dbReference type="AlphaFoldDB" id="A0A8C0GYL2"/>
<keyword evidence="5" id="KW-0530">Neurotransmitter biosynthesis</keyword>
<feature type="transmembrane region" description="Helical" evidence="20">
    <location>
        <begin position="405"/>
        <end position="426"/>
    </location>
</feature>
<evidence type="ECO:0000256" key="11">
    <source>
        <dbReference type="ARBA" id="ARBA00023201"/>
    </source>
</evidence>
<keyword evidence="6 20" id="KW-1133">Transmembrane helix</keyword>
<evidence type="ECO:0000256" key="10">
    <source>
        <dbReference type="ARBA" id="ARBA00023180"/>
    </source>
</evidence>
<feature type="transmembrane region" description="Helical" evidence="20">
    <location>
        <begin position="81"/>
        <end position="103"/>
    </location>
</feature>
<dbReference type="Pfam" id="PF00474">
    <property type="entry name" value="SSF"/>
    <property type="match status" value="1"/>
</dbReference>
<feature type="transmembrane region" description="Helical" evidence="20">
    <location>
        <begin position="274"/>
        <end position="296"/>
    </location>
</feature>
<sequence>MALNIPGLVALIVFYAMTFAIGIWASWKSKRDWKKGKPSEMIIVGGRNMNFFIGLFTATATWVGGVYINGTAETVYLPTRGLVWVQAPIGFVLSLVIGGLFFVNPMRSKNYVTMMDPLQETYGNMIGSLLFIPPLIGDIFWFAAILASLGATMRVILDIGGYLAIIISACTVILYTLLGGLYSVAYTDVIQLIFIMLSLWICVPFALLNSATENIYHTAAQESYQAPWIGQVQTEYLGRWLDDFLYLVLGSIPWQIYFQRVLSASSPRQARLISYLSGLGSFLMAIPSVLIGAVAASTDWNQTSYGLPTPVERGESAMILPLVLHYLCPTYISIGGLGAIAAAVMSSADSALLSASSMFAHNIYRKIFRKQATEKEVVCIMRVSMVVFGTAAAGLAFYSHSVYDLWFLSGELVYALLFPQLCCVLFISNTNTYGSAAGFLFGFLLRLLAGEPSLKIPPVIHYPGCSLVDGVYIQLFPFKTVTMLLTLGTIVTVSYLVAFLFKRNILPRRWDVCSVIEENSDLYLDQLFVYRFSEHQSDKDSSTLLRAYQIQVHFGQFQSQRTFKNSKFHDFSYLNLKFHGVVIIGVLNQQGVMGGSQGYCRGFEVPLP</sequence>
<evidence type="ECO:0000256" key="1">
    <source>
        <dbReference type="ARBA" id="ARBA00006434"/>
    </source>
</evidence>
<keyword evidence="9 20" id="KW-0472">Membrane</keyword>
<feature type="transmembrane region" description="Helical" evidence="20">
    <location>
        <begin position="189"/>
        <end position="208"/>
    </location>
</feature>
<evidence type="ECO:0000256" key="17">
    <source>
        <dbReference type="ARBA" id="ARBA00078602"/>
    </source>
</evidence>
<feature type="transmembrane region" description="Helical" evidence="20">
    <location>
        <begin position="48"/>
        <end position="69"/>
    </location>
</feature>
<dbReference type="InterPro" id="IPR052244">
    <property type="entry name" value="Choline_transporter"/>
</dbReference>
<dbReference type="Ensembl" id="ENSCABT00000017134.1">
    <property type="protein sequence ID" value="ENSCABP00000015607.1"/>
    <property type="gene ID" value="ENSCABG00000011661.1"/>
</dbReference>
<dbReference type="Proteomes" id="UP000694404">
    <property type="component" value="Unplaced"/>
</dbReference>
<evidence type="ECO:0000313" key="22">
    <source>
        <dbReference type="Proteomes" id="UP000694404"/>
    </source>
</evidence>
<reference evidence="21" key="1">
    <citation type="submission" date="2025-08" db="UniProtKB">
        <authorList>
            <consortium name="Ensembl"/>
        </authorList>
    </citation>
    <scope>IDENTIFICATION</scope>
</reference>
<organism evidence="21 22">
    <name type="scientific">Chelonoidis abingdonii</name>
    <name type="common">Abingdon island giant tortoise</name>
    <name type="synonym">Testudo abingdonii</name>
    <dbReference type="NCBI Taxonomy" id="106734"/>
    <lineage>
        <taxon>Eukaryota</taxon>
        <taxon>Metazoa</taxon>
        <taxon>Chordata</taxon>
        <taxon>Craniata</taxon>
        <taxon>Vertebrata</taxon>
        <taxon>Euteleostomi</taxon>
        <taxon>Archelosauria</taxon>
        <taxon>Testudinata</taxon>
        <taxon>Testudines</taxon>
        <taxon>Cryptodira</taxon>
        <taxon>Durocryptodira</taxon>
        <taxon>Testudinoidea</taxon>
        <taxon>Testudinidae</taxon>
        <taxon>Chelonoidis</taxon>
    </lineage>
</organism>
<keyword evidence="7" id="KW-0915">Sodium</keyword>
<evidence type="ECO:0000256" key="6">
    <source>
        <dbReference type="ARBA" id="ARBA00022989"/>
    </source>
</evidence>
<evidence type="ECO:0000256" key="19">
    <source>
        <dbReference type="RuleBase" id="RU362091"/>
    </source>
</evidence>
<comment type="function">
    <text evidence="14">High-affinity Na(+)-coupled choline transmembrane symporter. Functions as an electrogenic, voltage-dependent transporter with variable charge/choline stoichiometry. Choline uptake and choline-induced current is also Cl(-)-dependent where Cl(-) is likely a regulatory ion rather than cotransported ion. Plays a critical role in acetylcholine (ACh) synthesis by taking up the substrate choline from the synaptic cleft into the presynaptic nerve terminals after neurotransmitter release. SLC5A7/CHT1-mediated choline high-affinity transport in cholinergic neurons is the rate-limiting step for production of ACh, thereby facilitating communication by subsequent action potentials. Localized predominantly in presynaptic terminal intracellular organelles, and translocated to the plasma membrane in active form in response to neuronal activity.</text>
</comment>
<keyword evidence="22" id="KW-1185">Reference proteome</keyword>
<proteinExistence type="inferred from homology"/>
<evidence type="ECO:0000256" key="5">
    <source>
        <dbReference type="ARBA" id="ARBA00022979"/>
    </source>
</evidence>
<dbReference type="FunFam" id="1.20.1730.10:FF:000008">
    <property type="entry name" value="High affinity choline transporter 1"/>
    <property type="match status" value="1"/>
</dbReference>
<name>A0A8C0GYL2_CHEAB</name>
<dbReference type="GO" id="GO:0005307">
    <property type="term" value="F:choline:sodium symporter activity"/>
    <property type="evidence" value="ECO:0007669"/>
    <property type="project" value="TreeGrafter"/>
</dbReference>
<feature type="transmembrane region" description="Helical" evidence="20">
    <location>
        <begin position="6"/>
        <end position="27"/>
    </location>
</feature>
<feature type="transmembrane region" description="Helical" evidence="20">
    <location>
        <begin position="481"/>
        <end position="501"/>
    </location>
</feature>
<dbReference type="GO" id="GO:0008292">
    <property type="term" value="P:acetylcholine biosynthetic process"/>
    <property type="evidence" value="ECO:0007669"/>
    <property type="project" value="UniProtKB-ARBA"/>
</dbReference>
<comment type="subcellular location">
    <subcellularLocation>
        <location evidence="12">Presynaptic cell membrane</location>
        <topology evidence="12">Multi-pass membrane protein</topology>
    </subcellularLocation>
</comment>
<protein>
    <recommendedName>
        <fullName evidence="16">High affinity choline transporter 1</fullName>
    </recommendedName>
    <alternativeName>
        <fullName evidence="18">Hemicholinium-3-sensitive choline transporter</fullName>
    </alternativeName>
    <alternativeName>
        <fullName evidence="17">Solute carrier family 5 member 7</fullName>
    </alternativeName>
</protein>
<reference evidence="21" key="2">
    <citation type="submission" date="2025-09" db="UniProtKB">
        <authorList>
            <consortium name="Ensembl"/>
        </authorList>
    </citation>
    <scope>IDENTIFICATION</scope>
</reference>
<evidence type="ECO:0000256" key="13">
    <source>
        <dbReference type="ARBA" id="ARBA00052778"/>
    </source>
</evidence>
<comment type="similarity">
    <text evidence="1 19">Belongs to the sodium:solute symporter (SSF) (TC 2.A.21) family.</text>
</comment>
<evidence type="ECO:0000256" key="20">
    <source>
        <dbReference type="SAM" id="Phobius"/>
    </source>
</evidence>
<evidence type="ECO:0000256" key="9">
    <source>
        <dbReference type="ARBA" id="ARBA00023136"/>
    </source>
</evidence>
<dbReference type="CDD" id="cd11474">
    <property type="entry name" value="SLC5sbd_CHT"/>
    <property type="match status" value="1"/>
</dbReference>
<keyword evidence="4" id="KW-0769">Symport</keyword>
<evidence type="ECO:0000313" key="21">
    <source>
        <dbReference type="Ensembl" id="ENSCABP00000015607.1"/>
    </source>
</evidence>
<evidence type="ECO:0000256" key="8">
    <source>
        <dbReference type="ARBA" id="ARBA00023065"/>
    </source>
</evidence>
<keyword evidence="3 20" id="KW-0812">Transmembrane</keyword>
<dbReference type="PANTHER" id="PTHR45897">
    <property type="entry name" value="HIGH-AFFINITY CHOLINE TRANSPORTER 1"/>
    <property type="match status" value="1"/>
</dbReference>
<dbReference type="InterPro" id="IPR038377">
    <property type="entry name" value="Na/Glc_symporter_sf"/>
</dbReference>
<evidence type="ECO:0000256" key="15">
    <source>
        <dbReference type="ARBA" id="ARBA00065855"/>
    </source>
</evidence>
<accession>A0A8C0GYL2</accession>
<evidence type="ECO:0000256" key="12">
    <source>
        <dbReference type="ARBA" id="ARBA00034107"/>
    </source>
</evidence>
<feature type="transmembrane region" description="Helical" evidence="20">
    <location>
        <begin position="433"/>
        <end position="449"/>
    </location>
</feature>
<evidence type="ECO:0000256" key="14">
    <source>
        <dbReference type="ARBA" id="ARBA00056873"/>
    </source>
</evidence>
<dbReference type="OMA" id="TVMDPLQ"/>
<evidence type="ECO:0000256" key="4">
    <source>
        <dbReference type="ARBA" id="ARBA00022847"/>
    </source>
</evidence>
<keyword evidence="11" id="KW-0739">Sodium transport</keyword>
<evidence type="ECO:0000256" key="18">
    <source>
        <dbReference type="ARBA" id="ARBA00083424"/>
    </source>
</evidence>
<comment type="subunit">
    <text evidence="15">Homooligomerizes at cell surface. Interacts with SEC14L1; may regulate SLC5A7.</text>
</comment>
<dbReference type="InterPro" id="IPR001734">
    <property type="entry name" value="Na/solute_symporter"/>
</dbReference>
<feature type="transmembrane region" description="Helical" evidence="20">
    <location>
        <begin position="159"/>
        <end position="182"/>
    </location>
</feature>
<evidence type="ECO:0000256" key="16">
    <source>
        <dbReference type="ARBA" id="ARBA00067128"/>
    </source>
</evidence>
<dbReference type="PANTHER" id="PTHR45897:SF5">
    <property type="entry name" value="HIGH AFFINITY CHOLINE TRANSPORTER 1"/>
    <property type="match status" value="1"/>
</dbReference>
<keyword evidence="10" id="KW-0325">Glycoprotein</keyword>
<dbReference type="GO" id="GO:0042734">
    <property type="term" value="C:presynaptic membrane"/>
    <property type="evidence" value="ECO:0007669"/>
    <property type="project" value="UniProtKB-SubCell"/>
</dbReference>